<proteinExistence type="predicted"/>
<dbReference type="PROSITE" id="PS51257">
    <property type="entry name" value="PROKAR_LIPOPROTEIN"/>
    <property type="match status" value="1"/>
</dbReference>
<dbReference type="InterPro" id="IPR001466">
    <property type="entry name" value="Beta-lactam-related"/>
</dbReference>
<gene>
    <name evidence="2" type="ORF">MGWOODY_Mmi917</name>
</gene>
<sequence>MYLKFRNKAVFQPVLLVCFLVLVSCDDYQEENEPVLDWQNLELSEGWQKGKINAEGIDPEKLDDAVEQVKALEGFYGIGVVYKGRLVIEEYSFGDKDTQFPVWSVTKSVISALFGQMIDQGLLKDEFISIDEFFPQLTDETKKLITVSQLLTMTSGIQDDLSYMYSADPSNYILGFDLGFSPGTWWSYTSAGTHILSIILNKKTNETANDYAMEHLFSKIGITNYKWEADQQGNHNGGYGLYITLQDMLRFGHLFLQEGKSAGQEIISSGWVNKSTQKWINFNSSDGYGYLWWTSQINGEHVYYAAGYGGQYIIVVPTRALVIAATSSSRPVAGYGNDLRSIIVNEIVTSFSVPIDN</sequence>
<feature type="domain" description="Beta-lactamase-related" evidence="1">
    <location>
        <begin position="78"/>
        <end position="333"/>
    </location>
</feature>
<name>A0A160VIY3_9ZZZZ</name>
<dbReference type="GO" id="GO:0019875">
    <property type="term" value="F:6-aminohexanoate-dimer hydrolase activity"/>
    <property type="evidence" value="ECO:0007669"/>
    <property type="project" value="UniProtKB-EC"/>
</dbReference>
<dbReference type="EMBL" id="FAXC01000437">
    <property type="protein sequence ID" value="CUV10562.1"/>
    <property type="molecule type" value="Genomic_DNA"/>
</dbReference>
<organism evidence="2">
    <name type="scientific">hydrothermal vent metagenome</name>
    <dbReference type="NCBI Taxonomy" id="652676"/>
    <lineage>
        <taxon>unclassified sequences</taxon>
        <taxon>metagenomes</taxon>
        <taxon>ecological metagenomes</taxon>
    </lineage>
</organism>
<dbReference type="InterPro" id="IPR012338">
    <property type="entry name" value="Beta-lactam/transpept-like"/>
</dbReference>
<dbReference type="PANTHER" id="PTHR43283">
    <property type="entry name" value="BETA-LACTAMASE-RELATED"/>
    <property type="match status" value="1"/>
</dbReference>
<dbReference type="PANTHER" id="PTHR43283:SF7">
    <property type="entry name" value="BETA-LACTAMASE-RELATED DOMAIN-CONTAINING PROTEIN"/>
    <property type="match status" value="1"/>
</dbReference>
<protein>
    <submittedName>
        <fullName evidence="2">6-aminohexanoate-dimer hydrolase</fullName>
        <ecNumber evidence="2">3.5.1.46</ecNumber>
    </submittedName>
</protein>
<dbReference type="AlphaFoldDB" id="A0A160VIY3"/>
<reference evidence="2" key="1">
    <citation type="submission" date="2015-10" db="EMBL/GenBank/DDBJ databases">
        <authorList>
            <person name="Gilbert D.G."/>
        </authorList>
    </citation>
    <scope>NUCLEOTIDE SEQUENCE</scope>
</reference>
<keyword evidence="2" id="KW-0378">Hydrolase</keyword>
<evidence type="ECO:0000259" key="1">
    <source>
        <dbReference type="Pfam" id="PF00144"/>
    </source>
</evidence>
<dbReference type="Gene3D" id="3.40.710.10">
    <property type="entry name" value="DD-peptidase/beta-lactamase superfamily"/>
    <property type="match status" value="1"/>
</dbReference>
<dbReference type="EC" id="3.5.1.46" evidence="2"/>
<dbReference type="Pfam" id="PF00144">
    <property type="entry name" value="Beta-lactamase"/>
    <property type="match status" value="1"/>
</dbReference>
<dbReference type="SUPFAM" id="SSF56601">
    <property type="entry name" value="beta-lactamase/transpeptidase-like"/>
    <property type="match status" value="1"/>
</dbReference>
<evidence type="ECO:0000313" key="2">
    <source>
        <dbReference type="EMBL" id="CUV10562.1"/>
    </source>
</evidence>
<accession>A0A160VIY3</accession>
<dbReference type="InterPro" id="IPR050789">
    <property type="entry name" value="Diverse_Enzym_Activities"/>
</dbReference>